<dbReference type="PANTHER" id="PTHR48106:SF18">
    <property type="entry name" value="QUINONE OXIDOREDUCTASE PIG3"/>
    <property type="match status" value="1"/>
</dbReference>
<dbReference type="EMBL" id="AQPW01000027">
    <property type="protein sequence ID" value="EON31308.1"/>
    <property type="molecule type" value="Genomic_DNA"/>
</dbReference>
<dbReference type="GO" id="GO:0016651">
    <property type="term" value="F:oxidoreductase activity, acting on NAD(P)H"/>
    <property type="evidence" value="ECO:0007669"/>
    <property type="project" value="TreeGrafter"/>
</dbReference>
<comment type="caution">
    <text evidence="4">The sequence shown here is derived from an EMBL/GenBank/DDBJ whole genome shotgun (WGS) entry which is preliminary data.</text>
</comment>
<dbReference type="RefSeq" id="WP_010844049.1">
    <property type="nucleotide sequence ID" value="NZ_AQPW01000027.1"/>
</dbReference>
<evidence type="ECO:0000259" key="3">
    <source>
        <dbReference type="SMART" id="SM00829"/>
    </source>
</evidence>
<dbReference type="SUPFAM" id="SSF50129">
    <property type="entry name" value="GroES-like"/>
    <property type="match status" value="1"/>
</dbReference>
<sequence>MRAVVIPRFGPPDVLEVREVDVRPPREGEVRIAVRAAAVNPTDIATRSGLVAAAYEQFDPPYIAGMDAAGVIESVGPGSSSSRFAVGDEVMGIVMPRRQEGGAHSELIVTPAAAVVHKPSALTVEEAAMLPMNGLTALEALSILDLQPGATLAITGGAGHLAAFVMTLARRAGVRVIADGRPEEADTIRSHGADEVVARGPGVEQRIRAAAGGGVDGVLDTALIGSSLYPCIADGGVLACVRTFTGAPPERGIRVREVWVRERLSDTAGLEQLAALADQGVFGFLDVAGRFTPDEAADAHRMIEAGGVRGRPLIIF</sequence>
<dbReference type="CDD" id="cd05289">
    <property type="entry name" value="MDR_like_2"/>
    <property type="match status" value="1"/>
</dbReference>
<keyword evidence="1" id="KW-0521">NADP</keyword>
<gene>
    <name evidence="4" type="ORF">GTC6_18281</name>
</gene>
<evidence type="ECO:0000256" key="1">
    <source>
        <dbReference type="ARBA" id="ARBA00022857"/>
    </source>
</evidence>
<accession>R7Y5H0</accession>
<dbReference type="InterPro" id="IPR020843">
    <property type="entry name" value="ER"/>
</dbReference>
<organism evidence="4 5">
    <name type="scientific">Gordonia terrae C-6</name>
    <dbReference type="NCBI Taxonomy" id="1316928"/>
    <lineage>
        <taxon>Bacteria</taxon>
        <taxon>Bacillati</taxon>
        <taxon>Actinomycetota</taxon>
        <taxon>Actinomycetes</taxon>
        <taxon>Mycobacteriales</taxon>
        <taxon>Gordoniaceae</taxon>
        <taxon>Gordonia</taxon>
    </lineage>
</organism>
<reference evidence="4 5" key="1">
    <citation type="journal article" date="2013" name="Genome Announc.">
        <title>Draft Genome Sequence of a Benzothiophene-Desulfurizing Bacterium, Gordona terrae Strain C-6.</title>
        <authorList>
            <person name="Wang W."/>
            <person name="Ma T."/>
            <person name="Ren Y."/>
            <person name="Li G."/>
        </authorList>
    </citation>
    <scope>NUCLEOTIDE SEQUENCE [LARGE SCALE GENOMIC DNA]</scope>
    <source>
        <strain evidence="4 5">C-6</strain>
    </source>
</reference>
<dbReference type="Pfam" id="PF13602">
    <property type="entry name" value="ADH_zinc_N_2"/>
    <property type="match status" value="1"/>
</dbReference>
<protein>
    <submittedName>
        <fullName evidence="4">NADPH:quinone reductase-related Zn-dependent oxidoreductase</fullName>
    </submittedName>
</protein>
<dbReference type="InterPro" id="IPR036291">
    <property type="entry name" value="NAD(P)-bd_dom_sf"/>
</dbReference>
<dbReference type="InterPro" id="IPR013154">
    <property type="entry name" value="ADH-like_N"/>
</dbReference>
<dbReference type="PATRIC" id="fig|1316928.3.peg.3696"/>
<dbReference type="AlphaFoldDB" id="R7Y5H0"/>
<dbReference type="Pfam" id="PF08240">
    <property type="entry name" value="ADH_N"/>
    <property type="match status" value="1"/>
</dbReference>
<dbReference type="SUPFAM" id="SSF51735">
    <property type="entry name" value="NAD(P)-binding Rossmann-fold domains"/>
    <property type="match status" value="1"/>
</dbReference>
<dbReference type="OrthoDB" id="3613651at2"/>
<dbReference type="GO" id="GO:0070402">
    <property type="term" value="F:NADPH binding"/>
    <property type="evidence" value="ECO:0007669"/>
    <property type="project" value="TreeGrafter"/>
</dbReference>
<proteinExistence type="predicted"/>
<dbReference type="SMART" id="SM00829">
    <property type="entry name" value="PKS_ER"/>
    <property type="match status" value="1"/>
</dbReference>
<dbReference type="Proteomes" id="UP000013569">
    <property type="component" value="Unassembled WGS sequence"/>
</dbReference>
<dbReference type="Gene3D" id="3.40.50.720">
    <property type="entry name" value="NAD(P)-binding Rossmann-like Domain"/>
    <property type="match status" value="1"/>
</dbReference>
<feature type="domain" description="Enoyl reductase (ER)" evidence="3">
    <location>
        <begin position="10"/>
        <end position="314"/>
    </location>
</feature>
<evidence type="ECO:0000256" key="2">
    <source>
        <dbReference type="ARBA" id="ARBA00023002"/>
    </source>
</evidence>
<evidence type="ECO:0000313" key="4">
    <source>
        <dbReference type="EMBL" id="EON31308.1"/>
    </source>
</evidence>
<dbReference type="Gene3D" id="3.90.180.10">
    <property type="entry name" value="Medium-chain alcohol dehydrogenases, catalytic domain"/>
    <property type="match status" value="1"/>
</dbReference>
<dbReference type="PANTHER" id="PTHR48106">
    <property type="entry name" value="QUINONE OXIDOREDUCTASE PIG3-RELATED"/>
    <property type="match status" value="1"/>
</dbReference>
<keyword evidence="2" id="KW-0560">Oxidoreductase</keyword>
<evidence type="ECO:0000313" key="5">
    <source>
        <dbReference type="Proteomes" id="UP000013569"/>
    </source>
</evidence>
<dbReference type="InterPro" id="IPR011032">
    <property type="entry name" value="GroES-like_sf"/>
</dbReference>
<name>R7Y5H0_9ACTN</name>